<reference evidence="7" key="1">
    <citation type="journal article" date="2015" name="Nature">
        <title>Complex archaea that bridge the gap between prokaryotes and eukaryotes.</title>
        <authorList>
            <person name="Spang A."/>
            <person name="Saw J.H."/>
            <person name="Jorgensen S.L."/>
            <person name="Zaremba-Niedzwiedzka K."/>
            <person name="Martijn J."/>
            <person name="Lind A.E."/>
            <person name="van Eijk R."/>
            <person name="Schleper C."/>
            <person name="Guy L."/>
            <person name="Ettema T.J."/>
        </authorList>
    </citation>
    <scope>NUCLEOTIDE SEQUENCE</scope>
</reference>
<keyword evidence="4 6" id="KW-1133">Transmembrane helix</keyword>
<feature type="transmembrane region" description="Helical" evidence="6">
    <location>
        <begin position="20"/>
        <end position="39"/>
    </location>
</feature>
<evidence type="ECO:0008006" key="8">
    <source>
        <dbReference type="Google" id="ProtNLM"/>
    </source>
</evidence>
<evidence type="ECO:0000256" key="4">
    <source>
        <dbReference type="ARBA" id="ARBA00022989"/>
    </source>
</evidence>
<evidence type="ECO:0000256" key="2">
    <source>
        <dbReference type="ARBA" id="ARBA00022475"/>
    </source>
</evidence>
<evidence type="ECO:0000256" key="5">
    <source>
        <dbReference type="ARBA" id="ARBA00023136"/>
    </source>
</evidence>
<sequence>MFLLVLAVAILSNWTDAYSLLIGGLICLIPGTLFARKAFKYRGARSAGLIVKELYQGEAIKLVLMGAGFALSFIYIDPLNVVVLFSGFVLVHITGVLMFVRVSRPVRNNP</sequence>
<keyword evidence="2" id="KW-1003">Cell membrane</keyword>
<comment type="subcellular location">
    <subcellularLocation>
        <location evidence="1">Cell membrane</location>
        <topology evidence="1">Multi-pass membrane protein</topology>
    </subcellularLocation>
</comment>
<organism evidence="7">
    <name type="scientific">marine sediment metagenome</name>
    <dbReference type="NCBI Taxonomy" id="412755"/>
    <lineage>
        <taxon>unclassified sequences</taxon>
        <taxon>metagenomes</taxon>
        <taxon>ecological metagenomes</taxon>
    </lineage>
</organism>
<keyword evidence="3 6" id="KW-0812">Transmembrane</keyword>
<accession>A0A0F9YVL0</accession>
<gene>
    <name evidence="7" type="ORF">LCGC14_0040130</name>
</gene>
<feature type="transmembrane region" description="Helical" evidence="6">
    <location>
        <begin position="82"/>
        <end position="100"/>
    </location>
</feature>
<dbReference type="GO" id="GO:0005886">
    <property type="term" value="C:plasma membrane"/>
    <property type="evidence" value="ECO:0007669"/>
    <property type="project" value="UniProtKB-SubCell"/>
</dbReference>
<evidence type="ECO:0000256" key="3">
    <source>
        <dbReference type="ARBA" id="ARBA00022692"/>
    </source>
</evidence>
<proteinExistence type="predicted"/>
<dbReference type="InterPro" id="IPR005598">
    <property type="entry name" value="ATP_synth_I"/>
</dbReference>
<keyword evidence="5 6" id="KW-0472">Membrane</keyword>
<feature type="transmembrane region" description="Helical" evidence="6">
    <location>
        <begin position="59"/>
        <end position="76"/>
    </location>
</feature>
<dbReference type="EMBL" id="LAZR01000008">
    <property type="protein sequence ID" value="KKO08894.1"/>
    <property type="molecule type" value="Genomic_DNA"/>
</dbReference>
<evidence type="ECO:0000313" key="7">
    <source>
        <dbReference type="EMBL" id="KKO08894.1"/>
    </source>
</evidence>
<evidence type="ECO:0000256" key="6">
    <source>
        <dbReference type="SAM" id="Phobius"/>
    </source>
</evidence>
<dbReference type="AlphaFoldDB" id="A0A0F9YVL0"/>
<evidence type="ECO:0000256" key="1">
    <source>
        <dbReference type="ARBA" id="ARBA00004651"/>
    </source>
</evidence>
<dbReference type="Pfam" id="PF03899">
    <property type="entry name" value="ATP-synt_I"/>
    <property type="match status" value="1"/>
</dbReference>
<protein>
    <recommendedName>
        <fullName evidence="8">ATP synthase protein I</fullName>
    </recommendedName>
</protein>
<name>A0A0F9YVL0_9ZZZZ</name>
<comment type="caution">
    <text evidence="7">The sequence shown here is derived from an EMBL/GenBank/DDBJ whole genome shotgun (WGS) entry which is preliminary data.</text>
</comment>